<proteinExistence type="predicted"/>
<organism evidence="1">
    <name type="scientific">freshwater metagenome</name>
    <dbReference type="NCBI Taxonomy" id="449393"/>
    <lineage>
        <taxon>unclassified sequences</taxon>
        <taxon>metagenomes</taxon>
        <taxon>ecological metagenomes</taxon>
    </lineage>
</organism>
<dbReference type="AlphaFoldDB" id="A0A6J6F4A1"/>
<gene>
    <name evidence="1" type="ORF">UFOPK1603_01918</name>
</gene>
<protein>
    <submittedName>
        <fullName evidence="1">Unannotated protein</fullName>
    </submittedName>
</protein>
<dbReference type="EMBL" id="CAEZTG010000271">
    <property type="protein sequence ID" value="CAB4583217.1"/>
    <property type="molecule type" value="Genomic_DNA"/>
</dbReference>
<name>A0A6J6F4A1_9ZZZZ</name>
<evidence type="ECO:0000313" key="1">
    <source>
        <dbReference type="EMBL" id="CAB4583217.1"/>
    </source>
</evidence>
<reference evidence="1" key="1">
    <citation type="submission" date="2020-05" db="EMBL/GenBank/DDBJ databases">
        <authorList>
            <person name="Chiriac C."/>
            <person name="Salcher M."/>
            <person name="Ghai R."/>
            <person name="Kavagutti S V."/>
        </authorList>
    </citation>
    <scope>NUCLEOTIDE SEQUENCE</scope>
</reference>
<sequence length="72" mass="7874">MIEIHVCEARGLIPGSISKIFVDRRDVALLISRHTSRSMQQTSGRDEVVEQPNIAPLAIFGIAFEAVVAALE</sequence>
<accession>A0A6J6F4A1</accession>